<gene>
    <name evidence="2" type="ORF">O1G22_16760</name>
</gene>
<protein>
    <submittedName>
        <fullName evidence="2">Uncharacterized protein</fullName>
    </submittedName>
</protein>
<organism evidence="2 3">
    <name type="scientific">Streptomyces camelliae</name>
    <dbReference type="NCBI Taxonomy" id="3004093"/>
    <lineage>
        <taxon>Bacteria</taxon>
        <taxon>Bacillati</taxon>
        <taxon>Actinomycetota</taxon>
        <taxon>Actinomycetes</taxon>
        <taxon>Kitasatosporales</taxon>
        <taxon>Streptomycetaceae</taxon>
        <taxon>Streptomyces</taxon>
    </lineage>
</organism>
<feature type="compositionally biased region" description="Acidic residues" evidence="1">
    <location>
        <begin position="48"/>
        <end position="59"/>
    </location>
</feature>
<accession>A0ABY7P1H9</accession>
<keyword evidence="3" id="KW-1185">Reference proteome</keyword>
<name>A0ABY7P1H9_9ACTN</name>
<feature type="region of interest" description="Disordered" evidence="1">
    <location>
        <begin position="44"/>
        <end position="66"/>
    </location>
</feature>
<dbReference type="EMBL" id="CP115300">
    <property type="protein sequence ID" value="WBO64366.1"/>
    <property type="molecule type" value="Genomic_DNA"/>
</dbReference>
<evidence type="ECO:0000313" key="2">
    <source>
        <dbReference type="EMBL" id="WBO64366.1"/>
    </source>
</evidence>
<proteinExistence type="predicted"/>
<dbReference type="Proteomes" id="UP001212326">
    <property type="component" value="Chromosome"/>
</dbReference>
<reference evidence="2 3" key="1">
    <citation type="submission" date="2022-12" db="EMBL/GenBank/DDBJ databases">
        <authorList>
            <person name="Mo P."/>
        </authorList>
    </citation>
    <scope>NUCLEOTIDE SEQUENCE [LARGE SCALE GENOMIC DNA]</scope>
    <source>
        <strain evidence="2 3">HUAS 2-6</strain>
    </source>
</reference>
<sequence length="88" mass="9252">MAVATTPAVRTILRRTARLATAGRSPSSYSGCPAGVSCSRTWRAEEVGQGEEEADDVGEEAGHGGHVVRVLLPAEGRHPAAQREADDR</sequence>
<evidence type="ECO:0000256" key="1">
    <source>
        <dbReference type="SAM" id="MobiDB-lite"/>
    </source>
</evidence>
<evidence type="ECO:0000313" key="3">
    <source>
        <dbReference type="Proteomes" id="UP001212326"/>
    </source>
</evidence>
<dbReference type="RefSeq" id="WP_270082104.1">
    <property type="nucleotide sequence ID" value="NZ_CP115300.1"/>
</dbReference>